<evidence type="ECO:0000313" key="3">
    <source>
        <dbReference type="EMBL" id="RXR03441.1"/>
    </source>
</evidence>
<dbReference type="Proteomes" id="UP000289784">
    <property type="component" value="Unassembled WGS sequence"/>
</dbReference>
<feature type="transmembrane region" description="Helical" evidence="1">
    <location>
        <begin position="153"/>
        <end position="175"/>
    </location>
</feature>
<gene>
    <name evidence="3" type="ORF">EPA99_13460</name>
</gene>
<proteinExistence type="predicted"/>
<keyword evidence="1" id="KW-0472">Membrane</keyword>
<dbReference type="PANTHER" id="PTHR33741:SF5">
    <property type="entry name" value="TRANSMEMBRANE PROTEIN DDB_G0269096-RELATED"/>
    <property type="match status" value="1"/>
</dbReference>
<feature type="domain" description="HPP transmembrane region" evidence="2">
    <location>
        <begin position="21"/>
        <end position="181"/>
    </location>
</feature>
<feature type="transmembrane region" description="Helical" evidence="1">
    <location>
        <begin position="54"/>
        <end position="76"/>
    </location>
</feature>
<dbReference type="OrthoDB" id="9811720at2"/>
<comment type="caution">
    <text evidence="3">The sequence shown here is derived from an EMBL/GenBank/DDBJ whole genome shotgun (WGS) entry which is preliminary data.</text>
</comment>
<keyword evidence="1" id="KW-1133">Transmembrane helix</keyword>
<keyword evidence="1" id="KW-0812">Transmembrane</keyword>
<feature type="transmembrane region" description="Helical" evidence="1">
    <location>
        <begin position="26"/>
        <end position="47"/>
    </location>
</feature>
<dbReference type="RefSeq" id="WP_129471753.1">
    <property type="nucleotide sequence ID" value="NZ_SAWZ01000007.1"/>
</dbReference>
<name>A0A4Q1JT03_9GAMM</name>
<dbReference type="Pfam" id="PF04982">
    <property type="entry name" value="TM_HPP"/>
    <property type="match status" value="1"/>
</dbReference>
<dbReference type="PANTHER" id="PTHR33741">
    <property type="entry name" value="TRANSMEMBRANE PROTEIN DDB_G0269096-RELATED"/>
    <property type="match status" value="1"/>
</dbReference>
<dbReference type="EMBL" id="SAWZ01000007">
    <property type="protein sequence ID" value="RXR03441.1"/>
    <property type="molecule type" value="Genomic_DNA"/>
</dbReference>
<evidence type="ECO:0000256" key="1">
    <source>
        <dbReference type="SAM" id="Phobius"/>
    </source>
</evidence>
<feature type="transmembrane region" description="Helical" evidence="1">
    <location>
        <begin position="106"/>
        <end position="124"/>
    </location>
</feature>
<sequence length="325" mass="35067">MTQTFFGSLRLWLGIERSTTRASDKWLSGLGAALGIVAVYHLTTWVFPQGFDGTASGLVMVASMGASAVLLFAVPLGALSQPWPVIGGHLLSAIVGVSVQKLLPGHVLAPALAVGAAVAVMAFARCIHPPGGATALSAVIGGQQVHALGYHYLLMPVLVNVVAILAMAVLFNGLFRWRRYPAHLHRLSHPAQPVTPAQRQFDLTQEDFHAAMERLNAYVDITEEQMTELLELAKQHAERVVVHPRQVVVGRCYSNGRLGRAWAVREVVSVPAQDAAQAMLSYRVLAGEGAGQQGQCTLEAFRQWARFEVVAQRNGRWTKAETGQA</sequence>
<dbReference type="AlphaFoldDB" id="A0A4Q1JT03"/>
<organism evidence="3 4">
    <name type="scientific">Pseudoxanthomonas composti</name>
    <dbReference type="NCBI Taxonomy" id="2137479"/>
    <lineage>
        <taxon>Bacteria</taxon>
        <taxon>Pseudomonadati</taxon>
        <taxon>Pseudomonadota</taxon>
        <taxon>Gammaproteobacteria</taxon>
        <taxon>Lysobacterales</taxon>
        <taxon>Lysobacteraceae</taxon>
        <taxon>Pseudoxanthomonas</taxon>
    </lineage>
</organism>
<dbReference type="InterPro" id="IPR058581">
    <property type="entry name" value="TM_HPP"/>
</dbReference>
<protein>
    <submittedName>
        <fullName evidence="3">HPP domain-containing protein</fullName>
    </submittedName>
</protein>
<evidence type="ECO:0000259" key="2">
    <source>
        <dbReference type="Pfam" id="PF04982"/>
    </source>
</evidence>
<keyword evidence="4" id="KW-1185">Reference proteome</keyword>
<reference evidence="3 4" key="1">
    <citation type="submission" date="2019-01" db="EMBL/GenBank/DDBJ databases">
        <title>Pseudoxanthomonas composti sp. nov., isolated from compost.</title>
        <authorList>
            <person name="Yang G."/>
        </authorList>
    </citation>
    <scope>NUCLEOTIDE SEQUENCE [LARGE SCALE GENOMIC DNA]</scope>
    <source>
        <strain evidence="3 4">GSS15</strain>
    </source>
</reference>
<evidence type="ECO:0000313" key="4">
    <source>
        <dbReference type="Proteomes" id="UP000289784"/>
    </source>
</evidence>
<accession>A0A4Q1JT03</accession>
<dbReference type="InterPro" id="IPR007065">
    <property type="entry name" value="HPP"/>
</dbReference>